<accession>A0ABX0WNY3</accession>
<evidence type="ECO:0000313" key="14">
    <source>
        <dbReference type="EMBL" id="NJB64989.1"/>
    </source>
</evidence>
<dbReference type="PANTHER" id="PTHR23502:SF43">
    <property type="entry name" value="MULTIDRUG TRANSPORTER MDFA"/>
    <property type="match status" value="1"/>
</dbReference>
<feature type="transmembrane region" description="Helical" evidence="12">
    <location>
        <begin position="285"/>
        <end position="305"/>
    </location>
</feature>
<dbReference type="EMBL" id="JAATIZ010000002">
    <property type="protein sequence ID" value="NJB64989.1"/>
    <property type="molecule type" value="Genomic_DNA"/>
</dbReference>
<feature type="transmembrane region" description="Helical" evidence="12">
    <location>
        <begin position="368"/>
        <end position="393"/>
    </location>
</feature>
<evidence type="ECO:0000256" key="12">
    <source>
        <dbReference type="SAM" id="Phobius"/>
    </source>
</evidence>
<dbReference type="InterPro" id="IPR020846">
    <property type="entry name" value="MFS_dom"/>
</dbReference>
<evidence type="ECO:0000256" key="11">
    <source>
        <dbReference type="ARBA" id="ARBA00040126"/>
    </source>
</evidence>
<evidence type="ECO:0000256" key="2">
    <source>
        <dbReference type="ARBA" id="ARBA00011245"/>
    </source>
</evidence>
<keyword evidence="15" id="KW-1185">Reference proteome</keyword>
<dbReference type="SUPFAM" id="SSF103473">
    <property type="entry name" value="MFS general substrate transporter"/>
    <property type="match status" value="1"/>
</dbReference>
<dbReference type="PROSITE" id="PS50850">
    <property type="entry name" value="MFS"/>
    <property type="match status" value="1"/>
</dbReference>
<keyword evidence="6 12" id="KW-0812">Transmembrane</keyword>
<gene>
    <name evidence="14" type="ORF">GGR41_001218</name>
</gene>
<keyword evidence="3" id="KW-0813">Transport</keyword>
<feature type="transmembrane region" description="Helical" evidence="12">
    <location>
        <begin position="105"/>
        <end position="126"/>
    </location>
</feature>
<feature type="transmembrane region" description="Helical" evidence="12">
    <location>
        <begin position="12"/>
        <end position="29"/>
    </location>
</feature>
<protein>
    <recommendedName>
        <fullName evidence="11">Multidrug transporter MdfA</fullName>
    </recommendedName>
</protein>
<keyword evidence="7 12" id="KW-1133">Transmembrane helix</keyword>
<dbReference type="Pfam" id="PF07690">
    <property type="entry name" value="MFS_1"/>
    <property type="match status" value="1"/>
</dbReference>
<evidence type="ECO:0000256" key="9">
    <source>
        <dbReference type="ARBA" id="ARBA00023251"/>
    </source>
</evidence>
<feature type="transmembrane region" description="Helical" evidence="12">
    <location>
        <begin position="80"/>
        <end position="99"/>
    </location>
</feature>
<comment type="similarity">
    <text evidence="10">Belongs to the major facilitator superfamily. MdfA family.</text>
</comment>
<comment type="subunit">
    <text evidence="2">Monomer.</text>
</comment>
<feature type="transmembrane region" description="Helical" evidence="12">
    <location>
        <begin position="167"/>
        <end position="187"/>
    </location>
</feature>
<feature type="transmembrane region" description="Helical" evidence="12">
    <location>
        <begin position="49"/>
        <end position="68"/>
    </location>
</feature>
<dbReference type="Gene3D" id="1.20.1720.10">
    <property type="entry name" value="Multidrug resistance protein D"/>
    <property type="match status" value="1"/>
</dbReference>
<sequence length="406" mass="44541">MQIYQSLTFRALLFPLAFALFEAAVYIGNDLVQPAMLAVTQEFGVGAEWTPTSMSAYMLGGALLAVFWGPISDQLGRRRVFLSGALFFVVGCVAIIFTQTIEQFLLWRFLQGTALTLITAVGLAAIQEAYSEGHAVRVTAMIANITLLAPLLGPILGALLIEHVSWHWGFIGIAALAGLAWLGLWRYMPETLTAQERTPKNIKQVIIDYRSVLSCRRFIIFAMSGPLLALPVMLWIALSPVFLVQDLGLSNIDYALSQIPVLGGLILGNVVVARWVERMPLGKTVLIGFPFVLCGWLSLLMGIVFSHHLAFALIFGMSLIAFGEGLSFAVMYRFALMSSPVSKGTVAAAIATLGMVFYAVLIEVTRHLYQAWGLSALVFMTALSLVIFIRYSLPLVKQLMQERARN</sequence>
<feature type="transmembrane region" description="Helical" evidence="12">
    <location>
        <begin position="344"/>
        <end position="362"/>
    </location>
</feature>
<keyword evidence="5" id="KW-0997">Cell inner membrane</keyword>
<dbReference type="Proteomes" id="UP000783934">
    <property type="component" value="Unassembled WGS sequence"/>
</dbReference>
<organism evidence="14 15">
    <name type="scientific">Paenalcaligenes hominis</name>
    <dbReference type="NCBI Taxonomy" id="643674"/>
    <lineage>
        <taxon>Bacteria</taxon>
        <taxon>Pseudomonadati</taxon>
        <taxon>Pseudomonadota</taxon>
        <taxon>Betaproteobacteria</taxon>
        <taxon>Burkholderiales</taxon>
        <taxon>Alcaligenaceae</taxon>
        <taxon>Paenalcaligenes</taxon>
    </lineage>
</organism>
<reference evidence="14 15" key="1">
    <citation type="submission" date="2020-03" db="EMBL/GenBank/DDBJ databases">
        <title>Genomic Encyclopedia of Type Strains, Phase IV (KMG-IV): sequencing the most valuable type-strain genomes for metagenomic binning, comparative biology and taxonomic classification.</title>
        <authorList>
            <person name="Goeker M."/>
        </authorList>
    </citation>
    <scope>NUCLEOTIDE SEQUENCE [LARGE SCALE GENOMIC DNA]</scope>
    <source>
        <strain evidence="14 15">DSM 26613</strain>
    </source>
</reference>
<dbReference type="InterPro" id="IPR011701">
    <property type="entry name" value="MFS"/>
</dbReference>
<evidence type="ECO:0000256" key="4">
    <source>
        <dbReference type="ARBA" id="ARBA00022475"/>
    </source>
</evidence>
<keyword evidence="8 12" id="KW-0472">Membrane</keyword>
<feature type="transmembrane region" description="Helical" evidence="12">
    <location>
        <begin position="255"/>
        <end position="273"/>
    </location>
</feature>
<evidence type="ECO:0000256" key="8">
    <source>
        <dbReference type="ARBA" id="ARBA00023136"/>
    </source>
</evidence>
<feature type="transmembrane region" description="Helical" evidence="12">
    <location>
        <begin position="138"/>
        <end position="161"/>
    </location>
</feature>
<evidence type="ECO:0000256" key="1">
    <source>
        <dbReference type="ARBA" id="ARBA00004429"/>
    </source>
</evidence>
<feature type="transmembrane region" description="Helical" evidence="12">
    <location>
        <begin position="218"/>
        <end position="243"/>
    </location>
</feature>
<dbReference type="PANTHER" id="PTHR23502">
    <property type="entry name" value="MAJOR FACILITATOR SUPERFAMILY"/>
    <property type="match status" value="1"/>
</dbReference>
<keyword evidence="4" id="KW-1003">Cell membrane</keyword>
<evidence type="ECO:0000256" key="3">
    <source>
        <dbReference type="ARBA" id="ARBA00022448"/>
    </source>
</evidence>
<feature type="transmembrane region" description="Helical" evidence="12">
    <location>
        <begin position="311"/>
        <end position="332"/>
    </location>
</feature>
<evidence type="ECO:0000313" key="15">
    <source>
        <dbReference type="Proteomes" id="UP000783934"/>
    </source>
</evidence>
<dbReference type="RefSeq" id="WP_167661076.1">
    <property type="nucleotide sequence ID" value="NZ_BMCQ01000001.1"/>
</dbReference>
<comment type="subcellular location">
    <subcellularLocation>
        <location evidence="1">Cell inner membrane</location>
        <topology evidence="1">Multi-pass membrane protein</topology>
    </subcellularLocation>
</comment>
<keyword evidence="9" id="KW-0046">Antibiotic resistance</keyword>
<evidence type="ECO:0000256" key="6">
    <source>
        <dbReference type="ARBA" id="ARBA00022692"/>
    </source>
</evidence>
<evidence type="ECO:0000256" key="10">
    <source>
        <dbReference type="ARBA" id="ARBA00038406"/>
    </source>
</evidence>
<evidence type="ECO:0000256" key="7">
    <source>
        <dbReference type="ARBA" id="ARBA00022989"/>
    </source>
</evidence>
<name>A0ABX0WNY3_9BURK</name>
<feature type="domain" description="Major facilitator superfamily (MFS) profile" evidence="13">
    <location>
        <begin position="3"/>
        <end position="400"/>
    </location>
</feature>
<evidence type="ECO:0000256" key="5">
    <source>
        <dbReference type="ARBA" id="ARBA00022519"/>
    </source>
</evidence>
<evidence type="ECO:0000259" key="13">
    <source>
        <dbReference type="PROSITE" id="PS50850"/>
    </source>
</evidence>
<comment type="caution">
    <text evidence="14">The sequence shown here is derived from an EMBL/GenBank/DDBJ whole genome shotgun (WGS) entry which is preliminary data.</text>
</comment>
<dbReference type="InterPro" id="IPR036259">
    <property type="entry name" value="MFS_trans_sf"/>
</dbReference>
<proteinExistence type="inferred from homology"/>